<protein>
    <submittedName>
        <fullName evidence="1">Uncharacterized protein</fullName>
    </submittedName>
</protein>
<name>A0A6B3NE17_9CYAN</name>
<evidence type="ECO:0000313" key="1">
    <source>
        <dbReference type="EMBL" id="NER31359.1"/>
    </source>
</evidence>
<dbReference type="AlphaFoldDB" id="A0A6B3NE17"/>
<accession>A0A6B3NE17</accession>
<dbReference type="EMBL" id="JAAHFQ010000794">
    <property type="protein sequence ID" value="NER31359.1"/>
    <property type="molecule type" value="Genomic_DNA"/>
</dbReference>
<reference evidence="1" key="1">
    <citation type="submission" date="2019-11" db="EMBL/GenBank/DDBJ databases">
        <title>Genomic insights into an expanded diversity of filamentous marine cyanobacteria reveals the extraordinary biosynthetic potential of Moorea and Okeania.</title>
        <authorList>
            <person name="Ferreira Leao T."/>
            <person name="Wang M."/>
            <person name="Moss N."/>
            <person name="Da Silva R."/>
            <person name="Sanders J."/>
            <person name="Nurk S."/>
            <person name="Gurevich A."/>
            <person name="Humphrey G."/>
            <person name="Reher R."/>
            <person name="Zhu Q."/>
            <person name="Belda-Ferre P."/>
            <person name="Glukhov E."/>
            <person name="Rex R."/>
            <person name="Dorrestein P.C."/>
            <person name="Knight R."/>
            <person name="Pevzner P."/>
            <person name="Gerwick W.H."/>
            <person name="Gerwick L."/>
        </authorList>
    </citation>
    <scope>NUCLEOTIDE SEQUENCE</scope>
    <source>
        <strain evidence="1">SIO1C4</strain>
    </source>
</reference>
<comment type="caution">
    <text evidence="1">The sequence shown here is derived from an EMBL/GenBank/DDBJ whole genome shotgun (WGS) entry which is preliminary data.</text>
</comment>
<proteinExistence type="predicted"/>
<organism evidence="1">
    <name type="scientific">Symploca sp. SIO1C4</name>
    <dbReference type="NCBI Taxonomy" id="2607765"/>
    <lineage>
        <taxon>Bacteria</taxon>
        <taxon>Bacillati</taxon>
        <taxon>Cyanobacteriota</taxon>
        <taxon>Cyanophyceae</taxon>
        <taxon>Coleofasciculales</taxon>
        <taxon>Coleofasciculaceae</taxon>
        <taxon>Symploca</taxon>
    </lineage>
</organism>
<sequence>MTQLKGFFNSIMQNTLLVVSLGIIATALTSSTLKINQPAAIATAPQETKIIGSDSTFPAMKLVARAKEAKVENTKINFLLASKSQSSIVGTKEGLVDLIDKYKMVRQISIVIN</sequence>
<gene>
    <name evidence="1" type="ORF">F6J89_28020</name>
</gene>